<evidence type="ECO:0000256" key="1">
    <source>
        <dbReference type="ARBA" id="ARBA00004141"/>
    </source>
</evidence>
<feature type="transmembrane region" description="Helical" evidence="2">
    <location>
        <begin position="371"/>
        <end position="394"/>
    </location>
</feature>
<keyword evidence="2" id="KW-0812">Transmembrane</keyword>
<feature type="transmembrane region" description="Helical" evidence="2">
    <location>
        <begin position="12"/>
        <end position="42"/>
    </location>
</feature>
<dbReference type="CDD" id="cd17352">
    <property type="entry name" value="MFS_MCT_SLC16"/>
    <property type="match status" value="1"/>
</dbReference>
<feature type="transmembrane region" description="Helical" evidence="2">
    <location>
        <begin position="54"/>
        <end position="74"/>
    </location>
</feature>
<feature type="transmembrane region" description="Helical" evidence="2">
    <location>
        <begin position="170"/>
        <end position="189"/>
    </location>
</feature>
<keyword evidence="2" id="KW-0472">Membrane</keyword>
<name>A0AAV2TGP9_CALDB</name>
<dbReference type="InterPro" id="IPR050327">
    <property type="entry name" value="Proton-linked_MCT"/>
</dbReference>
<keyword evidence="2" id="KW-1133">Transmembrane helix</keyword>
<feature type="transmembrane region" description="Helical" evidence="2">
    <location>
        <begin position="346"/>
        <end position="365"/>
    </location>
</feature>
<dbReference type="AlphaFoldDB" id="A0AAV2TGP9"/>
<dbReference type="GO" id="GO:0016020">
    <property type="term" value="C:membrane"/>
    <property type="evidence" value="ECO:0007669"/>
    <property type="project" value="UniProtKB-SubCell"/>
</dbReference>
<feature type="transmembrane region" description="Helical" evidence="2">
    <location>
        <begin position="86"/>
        <end position="110"/>
    </location>
</feature>
<comment type="caution">
    <text evidence="4">The sequence shown here is derived from an EMBL/GenBank/DDBJ whole genome shotgun (WGS) entry which is preliminary data.</text>
</comment>
<evidence type="ECO:0000259" key="3">
    <source>
        <dbReference type="PROSITE" id="PS50850"/>
    </source>
</evidence>
<reference evidence="4" key="1">
    <citation type="submission" date="2024-06" db="EMBL/GenBank/DDBJ databases">
        <authorList>
            <person name="Liu X."/>
            <person name="Lenzi L."/>
            <person name="Haldenby T S."/>
            <person name="Uol C."/>
        </authorList>
    </citation>
    <scope>NUCLEOTIDE SEQUENCE</scope>
</reference>
<dbReference type="InterPro" id="IPR036259">
    <property type="entry name" value="MFS_trans_sf"/>
</dbReference>
<organism evidence="4 5">
    <name type="scientific">Calicophoron daubneyi</name>
    <name type="common">Rumen fluke</name>
    <name type="synonym">Paramphistomum daubneyi</name>
    <dbReference type="NCBI Taxonomy" id="300641"/>
    <lineage>
        <taxon>Eukaryota</taxon>
        <taxon>Metazoa</taxon>
        <taxon>Spiralia</taxon>
        <taxon>Lophotrochozoa</taxon>
        <taxon>Platyhelminthes</taxon>
        <taxon>Trematoda</taxon>
        <taxon>Digenea</taxon>
        <taxon>Plagiorchiida</taxon>
        <taxon>Pronocephalata</taxon>
        <taxon>Paramphistomoidea</taxon>
        <taxon>Paramphistomidae</taxon>
        <taxon>Calicophoron</taxon>
    </lineage>
</organism>
<gene>
    <name evidence="4" type="ORF">CDAUBV1_LOCUS9634</name>
</gene>
<dbReference type="Proteomes" id="UP001497525">
    <property type="component" value="Unassembled WGS sequence"/>
</dbReference>
<feature type="transmembrane region" description="Helical" evidence="2">
    <location>
        <begin position="437"/>
        <end position="458"/>
    </location>
</feature>
<dbReference type="InterPro" id="IPR020846">
    <property type="entry name" value="MFS_dom"/>
</dbReference>
<feature type="transmembrane region" description="Helical" evidence="2">
    <location>
        <begin position="116"/>
        <end position="133"/>
    </location>
</feature>
<evidence type="ECO:0000256" key="2">
    <source>
        <dbReference type="SAM" id="Phobius"/>
    </source>
</evidence>
<dbReference type="EMBL" id="CAXLJL010000267">
    <property type="protein sequence ID" value="CAL5135496.1"/>
    <property type="molecule type" value="Genomic_DNA"/>
</dbReference>
<evidence type="ECO:0000313" key="5">
    <source>
        <dbReference type="Proteomes" id="UP001497525"/>
    </source>
</evidence>
<comment type="subcellular location">
    <subcellularLocation>
        <location evidence="1">Membrane</location>
        <topology evidence="1">Multi-pass membrane protein</topology>
    </subcellularLocation>
</comment>
<evidence type="ECO:0000313" key="4">
    <source>
        <dbReference type="EMBL" id="CAL5135496.1"/>
    </source>
</evidence>
<feature type="domain" description="Major facilitator superfamily (MFS) profile" evidence="3">
    <location>
        <begin position="14"/>
        <end position="459"/>
    </location>
</feature>
<accession>A0AAV2TGP9</accession>
<feature type="transmembrane region" description="Helical" evidence="2">
    <location>
        <begin position="406"/>
        <end position="431"/>
    </location>
</feature>
<dbReference type="GO" id="GO:0008028">
    <property type="term" value="F:monocarboxylic acid transmembrane transporter activity"/>
    <property type="evidence" value="ECO:0007669"/>
    <property type="project" value="TreeGrafter"/>
</dbReference>
<dbReference type="PANTHER" id="PTHR11360:SF306">
    <property type="entry name" value="RE01051P"/>
    <property type="match status" value="1"/>
</dbReference>
<dbReference type="SUPFAM" id="SSF103473">
    <property type="entry name" value="MFS general substrate transporter"/>
    <property type="match status" value="1"/>
</dbReference>
<sequence>MPCSRLDRDKLDCIVIVFAAFMIIALVDGTTYCAGIYVSFWMPDLNVSRAKLDGIGSLQTGISFFLGPVFSKLIRKYGYRNTASVGGLICVFSFIVCVFTVHISMLYIFYGLIPGLGLGSAYISAMVAITVNFEEKRPIAMGIISCGSGIGTASMSVIVPMILAHTKWRTSMLFLAALSAAVSLLGAMIRSREKLRRRTVDIIPPPLSHPHMYRIPSEISESGLSTSSTSTALLNMGHFHYLMGTIGSYLYMSEIDKLCSKEDRVKQKNRQWSLFRTAGFDLLLVTTTLYSLAFLAPILCLYDRLKQKKHESGAISAILSVNGIVSSAARLSVGLISVLKWCNKTVFMLVCTLICSASIICSNYLNTSWQFGIFCGVYGAACGGFAVLQPLVLAEQIPADDLTNGLGILVLFSGIGYLIGPPLIAALYSVWNSYEACYYACGIVIFCAALMIFLITAIQMNQRLSERRVQALKQRMESQLTGLNVEHSDSTEQNETLNITD</sequence>
<dbReference type="Pfam" id="PF07690">
    <property type="entry name" value="MFS_1"/>
    <property type="match status" value="1"/>
</dbReference>
<feature type="transmembrane region" description="Helical" evidence="2">
    <location>
        <begin position="140"/>
        <end position="164"/>
    </location>
</feature>
<protein>
    <recommendedName>
        <fullName evidence="3">Major facilitator superfamily (MFS) profile domain-containing protein</fullName>
    </recommendedName>
</protein>
<feature type="transmembrane region" description="Helical" evidence="2">
    <location>
        <begin position="274"/>
        <end position="295"/>
    </location>
</feature>
<dbReference type="PANTHER" id="PTHR11360">
    <property type="entry name" value="MONOCARBOXYLATE TRANSPORTER"/>
    <property type="match status" value="1"/>
</dbReference>
<dbReference type="Gene3D" id="1.20.1250.20">
    <property type="entry name" value="MFS general substrate transporter like domains"/>
    <property type="match status" value="2"/>
</dbReference>
<proteinExistence type="predicted"/>
<dbReference type="PROSITE" id="PS50850">
    <property type="entry name" value="MFS"/>
    <property type="match status" value="1"/>
</dbReference>
<dbReference type="InterPro" id="IPR011701">
    <property type="entry name" value="MFS"/>
</dbReference>